<dbReference type="EMBL" id="DVOH01000024">
    <property type="protein sequence ID" value="HIV00204.1"/>
    <property type="molecule type" value="Genomic_DNA"/>
</dbReference>
<evidence type="ECO:0000313" key="6">
    <source>
        <dbReference type="Proteomes" id="UP000886891"/>
    </source>
</evidence>
<dbReference type="InterPro" id="IPR029061">
    <property type="entry name" value="THDP-binding"/>
</dbReference>
<comment type="cofactor">
    <cofactor evidence="1">
        <name>thiamine diphosphate</name>
        <dbReference type="ChEBI" id="CHEBI:58937"/>
    </cofactor>
</comment>
<dbReference type="Proteomes" id="UP000886891">
    <property type="component" value="Unassembled WGS sequence"/>
</dbReference>
<dbReference type="InterPro" id="IPR009014">
    <property type="entry name" value="Transketo_C/PFOR_II"/>
</dbReference>
<dbReference type="InterPro" id="IPR005475">
    <property type="entry name" value="Transketolase-like_Pyr-bd"/>
</dbReference>
<name>A0A9D1SXI2_9FIRM</name>
<evidence type="ECO:0000259" key="4">
    <source>
        <dbReference type="SMART" id="SM00861"/>
    </source>
</evidence>
<dbReference type="Pfam" id="PF02779">
    <property type="entry name" value="Transket_pyr"/>
    <property type="match status" value="1"/>
</dbReference>
<dbReference type="Gene3D" id="3.40.50.920">
    <property type="match status" value="1"/>
</dbReference>
<reference evidence="5" key="1">
    <citation type="submission" date="2020-10" db="EMBL/GenBank/DDBJ databases">
        <authorList>
            <person name="Gilroy R."/>
        </authorList>
    </citation>
    <scope>NUCLEOTIDE SEQUENCE</scope>
    <source>
        <strain evidence="5">23406</strain>
    </source>
</reference>
<sequence length="313" mass="34039">MLKDKLMKEVLVEFLREKIATDERVVVVDADLAKCAGTIDLEKETPDRALNVGIAEQNMMSIAAGLSSYGFIPFVTSFAPFATRRANDQVMISVCYAKQNVKIVGTDPGISAELNGGTHMPLEDIGVLRSIPGIVIYEPTDNVEFRQALPQILEHKGPVYIRMFRKNPPAIFEEDYKFDLFRATVLKEGKDVTLIAAGLMVQTAIDAAKELEEQGIDAEVVVVPTIKPIDAETIVASAAKTGAVVTAENHNVIGGLRSAVCETLAERHPVPVRSVGVKEKFGEVGKMPYLRKAFSMEVKDVVAAAKEAIAAKR</sequence>
<dbReference type="Gene3D" id="3.40.50.970">
    <property type="match status" value="1"/>
</dbReference>
<organism evidence="5 6">
    <name type="scientific">Candidatus Stercoripulliclostridium merdipullorum</name>
    <dbReference type="NCBI Taxonomy" id="2840952"/>
    <lineage>
        <taxon>Bacteria</taxon>
        <taxon>Bacillati</taxon>
        <taxon>Bacillota</taxon>
        <taxon>Clostridia</taxon>
        <taxon>Eubacteriales</taxon>
        <taxon>Candidatus Stercoripulliclostridium</taxon>
    </lineage>
</organism>
<evidence type="ECO:0000256" key="1">
    <source>
        <dbReference type="ARBA" id="ARBA00001964"/>
    </source>
</evidence>
<dbReference type="Pfam" id="PF02780">
    <property type="entry name" value="Transketolase_C"/>
    <property type="match status" value="1"/>
</dbReference>
<dbReference type="CDD" id="cd07033">
    <property type="entry name" value="TPP_PYR_DXS_TK_like"/>
    <property type="match status" value="1"/>
</dbReference>
<proteinExistence type="inferred from homology"/>
<dbReference type="FunFam" id="3.40.50.970:FF:000129">
    <property type="entry name" value="Transketolase"/>
    <property type="match status" value="1"/>
</dbReference>
<protein>
    <submittedName>
        <fullName evidence="5">Transketolase family protein</fullName>
    </submittedName>
</protein>
<feature type="domain" description="Transketolase-like pyrimidine-binding" evidence="4">
    <location>
        <begin position="5"/>
        <end position="170"/>
    </location>
</feature>
<reference evidence="5" key="2">
    <citation type="journal article" date="2021" name="PeerJ">
        <title>Extensive microbial diversity within the chicken gut microbiome revealed by metagenomics and culture.</title>
        <authorList>
            <person name="Gilroy R."/>
            <person name="Ravi A."/>
            <person name="Getino M."/>
            <person name="Pursley I."/>
            <person name="Horton D.L."/>
            <person name="Alikhan N.F."/>
            <person name="Baker D."/>
            <person name="Gharbi K."/>
            <person name="Hall N."/>
            <person name="Watson M."/>
            <person name="Adriaenssens E.M."/>
            <person name="Foster-Nyarko E."/>
            <person name="Jarju S."/>
            <person name="Secka A."/>
            <person name="Antonio M."/>
            <person name="Oren A."/>
            <person name="Chaudhuri R.R."/>
            <person name="La Ragione R."/>
            <person name="Hildebrand F."/>
            <person name="Pallen M.J."/>
        </authorList>
    </citation>
    <scope>NUCLEOTIDE SEQUENCE</scope>
    <source>
        <strain evidence="5">23406</strain>
    </source>
</reference>
<dbReference type="AlphaFoldDB" id="A0A9D1SXI2"/>
<evidence type="ECO:0000256" key="3">
    <source>
        <dbReference type="ARBA" id="ARBA00023052"/>
    </source>
</evidence>
<comment type="similarity">
    <text evidence="2">Belongs to the transketolase family.</text>
</comment>
<dbReference type="PANTHER" id="PTHR43825">
    <property type="entry name" value="PYRUVATE DEHYDROGENASE E1 COMPONENT"/>
    <property type="match status" value="1"/>
</dbReference>
<dbReference type="PANTHER" id="PTHR43825:SF1">
    <property type="entry name" value="TRANSKETOLASE-LIKE PYRIMIDINE-BINDING DOMAIN-CONTAINING PROTEIN"/>
    <property type="match status" value="1"/>
</dbReference>
<evidence type="ECO:0000313" key="5">
    <source>
        <dbReference type="EMBL" id="HIV00204.1"/>
    </source>
</evidence>
<dbReference type="InterPro" id="IPR033248">
    <property type="entry name" value="Transketolase_C"/>
</dbReference>
<dbReference type="SUPFAM" id="SSF52922">
    <property type="entry name" value="TK C-terminal domain-like"/>
    <property type="match status" value="1"/>
</dbReference>
<comment type="caution">
    <text evidence="5">The sequence shown here is derived from an EMBL/GenBank/DDBJ whole genome shotgun (WGS) entry which is preliminary data.</text>
</comment>
<dbReference type="SMART" id="SM00861">
    <property type="entry name" value="Transket_pyr"/>
    <property type="match status" value="1"/>
</dbReference>
<gene>
    <name evidence="5" type="ORF">IAB14_03700</name>
</gene>
<accession>A0A9D1SXI2</accession>
<evidence type="ECO:0000256" key="2">
    <source>
        <dbReference type="ARBA" id="ARBA00007131"/>
    </source>
</evidence>
<dbReference type="InterPro" id="IPR051157">
    <property type="entry name" value="PDH/Transketolase"/>
</dbReference>
<dbReference type="SUPFAM" id="SSF52518">
    <property type="entry name" value="Thiamin diphosphate-binding fold (THDP-binding)"/>
    <property type="match status" value="1"/>
</dbReference>
<keyword evidence="3" id="KW-0786">Thiamine pyrophosphate</keyword>